<comment type="similarity">
    <text evidence="2">Belongs to the polysaccharide synthase family.</text>
</comment>
<feature type="transmembrane region" description="Helical" evidence="8">
    <location>
        <begin position="155"/>
        <end position="171"/>
    </location>
</feature>
<gene>
    <name evidence="9" type="ORF">C8J26_0001</name>
</gene>
<dbReference type="EMBL" id="QAOG01000001">
    <property type="protein sequence ID" value="PTQ61735.1"/>
    <property type="molecule type" value="Genomic_DNA"/>
</dbReference>
<dbReference type="Proteomes" id="UP000244189">
    <property type="component" value="Unassembled WGS sequence"/>
</dbReference>
<keyword evidence="4 8" id="KW-0812">Transmembrane</keyword>
<dbReference type="RefSeq" id="WP_279628923.1">
    <property type="nucleotide sequence ID" value="NZ_JASPFP010000001.1"/>
</dbReference>
<dbReference type="CDD" id="cd13127">
    <property type="entry name" value="MATE_tuaB_like"/>
    <property type="match status" value="1"/>
</dbReference>
<feature type="compositionally biased region" description="Pro residues" evidence="7">
    <location>
        <begin position="11"/>
        <end position="25"/>
    </location>
</feature>
<evidence type="ECO:0000256" key="1">
    <source>
        <dbReference type="ARBA" id="ARBA00004651"/>
    </source>
</evidence>
<feature type="transmembrane region" description="Helical" evidence="8">
    <location>
        <begin position="360"/>
        <end position="377"/>
    </location>
</feature>
<keyword evidence="3" id="KW-1003">Cell membrane</keyword>
<feature type="transmembrane region" description="Helical" evidence="8">
    <location>
        <begin position="478"/>
        <end position="499"/>
    </location>
</feature>
<feature type="transmembrane region" description="Helical" evidence="8">
    <location>
        <begin position="115"/>
        <end position="135"/>
    </location>
</feature>
<evidence type="ECO:0000256" key="2">
    <source>
        <dbReference type="ARBA" id="ARBA00007430"/>
    </source>
</evidence>
<dbReference type="PANTHER" id="PTHR30250">
    <property type="entry name" value="PST FAMILY PREDICTED COLANIC ACID TRANSPORTER"/>
    <property type="match status" value="1"/>
</dbReference>
<feature type="region of interest" description="Disordered" evidence="7">
    <location>
        <begin position="1"/>
        <end position="36"/>
    </location>
</feature>
<organism evidence="9 10">
    <name type="scientific">Sphingomonas aurantiaca</name>
    <dbReference type="NCBI Taxonomy" id="185949"/>
    <lineage>
        <taxon>Bacteria</taxon>
        <taxon>Pseudomonadati</taxon>
        <taxon>Pseudomonadota</taxon>
        <taxon>Alphaproteobacteria</taxon>
        <taxon>Sphingomonadales</taxon>
        <taxon>Sphingomonadaceae</taxon>
        <taxon>Sphingomonas</taxon>
    </lineage>
</organism>
<comment type="subcellular location">
    <subcellularLocation>
        <location evidence="1">Cell membrane</location>
        <topology evidence="1">Multi-pass membrane protein</topology>
    </subcellularLocation>
</comment>
<feature type="transmembrane region" description="Helical" evidence="8">
    <location>
        <begin position="446"/>
        <end position="466"/>
    </location>
</feature>
<dbReference type="AlphaFoldDB" id="A0A2T5GR02"/>
<feature type="transmembrane region" description="Helical" evidence="8">
    <location>
        <begin position="417"/>
        <end position="434"/>
    </location>
</feature>
<comment type="caution">
    <text evidence="9">The sequence shown here is derived from an EMBL/GenBank/DDBJ whole genome shotgun (WGS) entry which is preliminary data.</text>
</comment>
<evidence type="ECO:0000256" key="7">
    <source>
        <dbReference type="SAM" id="MobiDB-lite"/>
    </source>
</evidence>
<evidence type="ECO:0000313" key="9">
    <source>
        <dbReference type="EMBL" id="PTQ61735.1"/>
    </source>
</evidence>
<dbReference type="PANTHER" id="PTHR30250:SF10">
    <property type="entry name" value="LIPOPOLYSACCHARIDE BIOSYNTHESIS PROTEIN WZXC"/>
    <property type="match status" value="1"/>
</dbReference>
<dbReference type="InterPro" id="IPR050833">
    <property type="entry name" value="Poly_Biosynth_Transport"/>
</dbReference>
<accession>A0A2T5GR02</accession>
<protein>
    <submittedName>
        <fullName evidence="9">O-antigen/teichoic acid export membrane protein</fullName>
    </submittedName>
</protein>
<keyword evidence="6 8" id="KW-0472">Membrane</keyword>
<dbReference type="Pfam" id="PF13440">
    <property type="entry name" value="Polysacc_synt_3"/>
    <property type="match status" value="1"/>
</dbReference>
<evidence type="ECO:0000256" key="4">
    <source>
        <dbReference type="ARBA" id="ARBA00022692"/>
    </source>
</evidence>
<evidence type="ECO:0000256" key="3">
    <source>
        <dbReference type="ARBA" id="ARBA00022475"/>
    </source>
</evidence>
<evidence type="ECO:0000256" key="8">
    <source>
        <dbReference type="SAM" id="Phobius"/>
    </source>
</evidence>
<feature type="transmembrane region" description="Helical" evidence="8">
    <location>
        <begin position="79"/>
        <end position="103"/>
    </location>
</feature>
<evidence type="ECO:0000256" key="5">
    <source>
        <dbReference type="ARBA" id="ARBA00022989"/>
    </source>
</evidence>
<reference evidence="9 10" key="1">
    <citation type="submission" date="2018-04" db="EMBL/GenBank/DDBJ databases">
        <title>Genomic Encyclopedia of Type Strains, Phase III (KMG-III): the genomes of soil and plant-associated and newly described type strains.</title>
        <authorList>
            <person name="Whitman W."/>
        </authorList>
    </citation>
    <scope>NUCLEOTIDE SEQUENCE [LARGE SCALE GENOMIC DNA]</scope>
    <source>
        <strain evidence="9 10">MA101b</strain>
    </source>
</reference>
<feature type="transmembrane region" description="Helical" evidence="8">
    <location>
        <begin position="389"/>
        <end position="411"/>
    </location>
</feature>
<evidence type="ECO:0000256" key="6">
    <source>
        <dbReference type="ARBA" id="ARBA00023136"/>
    </source>
</evidence>
<sequence>MPDTMDTAIPAPTPANGPETVPPPASADVPGAPAEPASLAGQVRSALIWRSGSQIVAQMVQWCATFLVIRILAPADYGLFAMCQVILTFMAMLNGYGLASGLIQQKEISQREVRQLFGMLIVLNGALAIAQLSLAPLASAYYRQPIVGDMLRVQALLYLTTPFIALPYALLSRAMDFRHQAKANITASIASASAALGGALYGLGVWTLVIAPIVLFSVRGAMMTWSARSLVWPSFNFRGAGTIARYGGVMAAGQLFWFLQSQADVFIAGRSFSPHTLGIYTTSLFLTQIFVSKFVPPLNEVAFSAYARMQADPDAIGRAFVKGVRMVMIVAMPFYMGLAATAEPLVLTVLGDKWRETAPVVQLLALAMPFMTLQVLFTPASDARGRPGIGVRNGATGALILTIAFLVGVRWGPTGMGIAWIAAYPLYLAISAWRTLPVIGVRAREIVRAVASPAVAAIAMAAIVTLVDRSLPPLDAHWRLAVLVPVGAAVYASWMGLFARPTIRELIAVVRKQPTPE</sequence>
<keyword evidence="10" id="KW-1185">Reference proteome</keyword>
<feature type="transmembrane region" description="Helical" evidence="8">
    <location>
        <begin position="243"/>
        <end position="259"/>
    </location>
</feature>
<evidence type="ECO:0000313" key="10">
    <source>
        <dbReference type="Proteomes" id="UP000244189"/>
    </source>
</evidence>
<keyword evidence="5 8" id="KW-1133">Transmembrane helix</keyword>
<name>A0A2T5GR02_9SPHN</name>
<dbReference type="GO" id="GO:0005886">
    <property type="term" value="C:plasma membrane"/>
    <property type="evidence" value="ECO:0007669"/>
    <property type="project" value="UniProtKB-SubCell"/>
</dbReference>
<feature type="transmembrane region" description="Helical" evidence="8">
    <location>
        <begin position="319"/>
        <end position="340"/>
    </location>
</feature>
<proteinExistence type="inferred from homology"/>